<dbReference type="CDD" id="cd10910">
    <property type="entry name" value="PIN_limkain_b1_N_like"/>
    <property type="match status" value="5"/>
</dbReference>
<feature type="domain" description="C2H2-type" evidence="1">
    <location>
        <begin position="1018"/>
        <end position="1040"/>
    </location>
</feature>
<gene>
    <name evidence="2" type="primary">A03p055150.1_BraROA</name>
    <name evidence="2" type="ORF">IGI04_012867</name>
</gene>
<dbReference type="PANTHER" id="PTHR14379">
    <property type="entry name" value="LIMKAIN B LKAP"/>
    <property type="match status" value="1"/>
</dbReference>
<name>A0ABQ7N774_BRACM</name>
<dbReference type="PROSITE" id="PS00028">
    <property type="entry name" value="ZINC_FINGER_C2H2_1"/>
    <property type="match status" value="3"/>
</dbReference>
<dbReference type="InterPro" id="IPR021139">
    <property type="entry name" value="NYN"/>
</dbReference>
<dbReference type="SMART" id="SM00355">
    <property type="entry name" value="ZnF_C2H2"/>
    <property type="match status" value="4"/>
</dbReference>
<feature type="domain" description="C2H2-type" evidence="1">
    <location>
        <begin position="562"/>
        <end position="584"/>
    </location>
</feature>
<dbReference type="Pfam" id="PF12874">
    <property type="entry name" value="zf-met"/>
    <property type="match status" value="1"/>
</dbReference>
<sequence>MSGNDDAETAKIEVWWDMKDCPIPEGAFNKRGYSTCPVSITAYGDQNQTPCHVLRGLSSTGVAVAHTKSESTRSVMYRDMVEWRGQNPPPGTMMIISDQVEGDLSWDLARLQQRTRYQLFLAYSIKPCHDLFLLYRANWRWEQLLEEEGAAPLVVDGLSSAAMFYCKSCNFDCQSLEKFRKHLSSYKHGMEEAINPPNTELSCVTETWAKNYPATPEQATAKILVLWNMNDCPIPEGYDACRVRPSIERALKEVGYTGPVSITAYADQKQTPDHHLLALSSTGVDYAHTLPYFEEWAEDNPAPASIMIISNELALRKSHSSRLCRKLQERNYKCFLAYSVKPFKMPVLLTSAEWLWESLLSGGCFLFLRSFSSTWARNYPATPEHATAKIHVLWDMKDCPIPEGYDARRVRPSIERALKEVGYTGPVSVSITAFADQKETPDHHLLALSSTDVDFAHTLWWVLRSRMITNFEEWAEDNPAPATVMIISDRLGWRMSQSSLLQKSNYNCLLAYSVRSFVKPTLLTAAEWLWESLLAVSETKRHILQTCSGSEMVVASTGMFYCDLCDYDYNSLDDFKKHLSRKEHTYEEHRMLSHSQSFPHRQRQFKISKYHDEAKMMLGNDAAETSKIEVWWDMKDCPIPEGYDARPVRPSIERAFNKLGYSTCPVSITAYGDQNQTPCHVLRGLSSTGVAVVHTISESTRSVMHRDMVEWRGQNPPPATILIISDQVEGDFSWDLARLQQRTRYHLFLAYSSKPCNDLFLLRYANWRWEKLLEEEGCTPPLVATGGLSSAAVFYCKSCNFNCQSLKTFRKHLSSYKHGLEDAINSPDSRLLCVTKTWAKNYPATPEHATAKIHVLWDMNDSPIPEGYDACRVRPSIERAFKELGYTGPVSITAFADQKETPDHHLLALSSTGVLHSRMITNFEEWAEDNPAPATVMIISDELASPKSHSSLLCKKLQKSNYNCLLAYSVRPFEMPVLLTSAEWLWESLLAVSETKRHTLQKCSGSEMVVASTGMFYCDLCDCHCKSLDDFKKHLSREEHTHEVGYPPKTKRTKKTD</sequence>
<feature type="non-terminal residue" evidence="2">
    <location>
        <position position="1057"/>
    </location>
</feature>
<dbReference type="Proteomes" id="UP000823674">
    <property type="component" value="Chromosome A03"/>
</dbReference>
<evidence type="ECO:0000313" key="2">
    <source>
        <dbReference type="EMBL" id="KAG5406748.1"/>
    </source>
</evidence>
<reference evidence="2 3" key="1">
    <citation type="submission" date="2021-03" db="EMBL/GenBank/DDBJ databases">
        <authorList>
            <person name="King G.J."/>
            <person name="Bancroft I."/>
            <person name="Baten A."/>
            <person name="Bloomfield J."/>
            <person name="Borpatragohain P."/>
            <person name="He Z."/>
            <person name="Irish N."/>
            <person name="Irwin J."/>
            <person name="Liu K."/>
            <person name="Mauleon R.P."/>
            <person name="Moore J."/>
            <person name="Morris R."/>
            <person name="Ostergaard L."/>
            <person name="Wang B."/>
            <person name="Wells R."/>
        </authorList>
    </citation>
    <scope>NUCLEOTIDE SEQUENCE [LARGE SCALE GENOMIC DNA]</scope>
    <source>
        <strain evidence="2">R-o-18</strain>
        <tissue evidence="2">Leaf</tissue>
    </source>
</reference>
<dbReference type="EMBL" id="JADBGQ010000003">
    <property type="protein sequence ID" value="KAG5406748.1"/>
    <property type="molecule type" value="Genomic_DNA"/>
</dbReference>
<comment type="caution">
    <text evidence="2">The sequence shown here is derived from an EMBL/GenBank/DDBJ whole genome shotgun (WGS) entry which is preliminary data.</text>
</comment>
<dbReference type="InterPro" id="IPR024768">
    <property type="entry name" value="Marf1"/>
</dbReference>
<dbReference type="InterPro" id="IPR013087">
    <property type="entry name" value="Znf_C2H2_type"/>
</dbReference>
<protein>
    <recommendedName>
        <fullName evidence="1">C2H2-type domain-containing protein</fullName>
    </recommendedName>
</protein>
<feature type="domain" description="C2H2-type" evidence="1">
    <location>
        <begin position="166"/>
        <end position="188"/>
    </location>
</feature>
<proteinExistence type="predicted"/>
<keyword evidence="3" id="KW-1185">Reference proteome</keyword>
<dbReference type="PANTHER" id="PTHR14379:SF56">
    <property type="entry name" value="RNASE H TYPE-1 DOMAIN-CONTAINING PROTEIN"/>
    <property type="match status" value="1"/>
</dbReference>
<evidence type="ECO:0000313" key="3">
    <source>
        <dbReference type="Proteomes" id="UP000823674"/>
    </source>
</evidence>
<evidence type="ECO:0000259" key="1">
    <source>
        <dbReference type="PROSITE" id="PS00028"/>
    </source>
</evidence>
<organism evidence="2 3">
    <name type="scientific">Brassica rapa subsp. trilocularis</name>
    <dbReference type="NCBI Taxonomy" id="1813537"/>
    <lineage>
        <taxon>Eukaryota</taxon>
        <taxon>Viridiplantae</taxon>
        <taxon>Streptophyta</taxon>
        <taxon>Embryophyta</taxon>
        <taxon>Tracheophyta</taxon>
        <taxon>Spermatophyta</taxon>
        <taxon>Magnoliopsida</taxon>
        <taxon>eudicotyledons</taxon>
        <taxon>Gunneridae</taxon>
        <taxon>Pentapetalae</taxon>
        <taxon>rosids</taxon>
        <taxon>malvids</taxon>
        <taxon>Brassicales</taxon>
        <taxon>Brassicaceae</taxon>
        <taxon>Brassiceae</taxon>
        <taxon>Brassica</taxon>
    </lineage>
</organism>
<dbReference type="Pfam" id="PF01936">
    <property type="entry name" value="NYN"/>
    <property type="match status" value="4"/>
</dbReference>
<accession>A0ABQ7N774</accession>